<proteinExistence type="predicted"/>
<dbReference type="EMBL" id="CAKKNE010000002">
    <property type="protein sequence ID" value="CAH0368012.1"/>
    <property type="molecule type" value="Genomic_DNA"/>
</dbReference>
<comment type="caution">
    <text evidence="1">The sequence shown here is derived from an EMBL/GenBank/DDBJ whole genome shotgun (WGS) entry which is preliminary data.</text>
</comment>
<keyword evidence="2" id="KW-1185">Reference proteome</keyword>
<reference evidence="1" key="1">
    <citation type="submission" date="2021-11" db="EMBL/GenBank/DDBJ databases">
        <authorList>
            <consortium name="Genoscope - CEA"/>
            <person name="William W."/>
        </authorList>
    </citation>
    <scope>NUCLEOTIDE SEQUENCE</scope>
</reference>
<feature type="non-terminal residue" evidence="1">
    <location>
        <position position="1"/>
    </location>
</feature>
<feature type="non-terminal residue" evidence="1">
    <location>
        <position position="73"/>
    </location>
</feature>
<gene>
    <name evidence="1" type="ORF">PECAL_2P10590</name>
</gene>
<accession>A0A8J2SJE6</accession>
<evidence type="ECO:0000313" key="1">
    <source>
        <dbReference type="EMBL" id="CAH0368012.1"/>
    </source>
</evidence>
<sequence length="73" mass="8094">GKSSHVLAILDARAAYDCLQNKCAVERHLQNKYAVERYVAGSERYVAGQPRQLDKRQLPAAGGYPRVLPRAAQ</sequence>
<dbReference type="Proteomes" id="UP000789595">
    <property type="component" value="Unassembled WGS sequence"/>
</dbReference>
<organism evidence="1 2">
    <name type="scientific">Pelagomonas calceolata</name>
    <dbReference type="NCBI Taxonomy" id="35677"/>
    <lineage>
        <taxon>Eukaryota</taxon>
        <taxon>Sar</taxon>
        <taxon>Stramenopiles</taxon>
        <taxon>Ochrophyta</taxon>
        <taxon>Pelagophyceae</taxon>
        <taxon>Pelagomonadales</taxon>
        <taxon>Pelagomonadaceae</taxon>
        <taxon>Pelagomonas</taxon>
    </lineage>
</organism>
<name>A0A8J2SJE6_9STRA</name>
<dbReference type="AlphaFoldDB" id="A0A8J2SJE6"/>
<evidence type="ECO:0000313" key="2">
    <source>
        <dbReference type="Proteomes" id="UP000789595"/>
    </source>
</evidence>
<protein>
    <submittedName>
        <fullName evidence="1">Uncharacterized protein</fullName>
    </submittedName>
</protein>